<comment type="caution">
    <text evidence="2">The sequence shown here is derived from an EMBL/GenBank/DDBJ whole genome shotgun (WGS) entry which is preliminary data.</text>
</comment>
<accession>A0A8H3H4S5</accession>
<evidence type="ECO:0000259" key="1">
    <source>
        <dbReference type="Pfam" id="PF08495"/>
    </source>
</evidence>
<evidence type="ECO:0000313" key="3">
    <source>
        <dbReference type="Proteomes" id="UP000663853"/>
    </source>
</evidence>
<dbReference type="Pfam" id="PF08495">
    <property type="entry name" value="FIST"/>
    <property type="match status" value="1"/>
</dbReference>
<dbReference type="EMBL" id="CAJMXA010002406">
    <property type="protein sequence ID" value="CAE6480371.1"/>
    <property type="molecule type" value="Genomic_DNA"/>
</dbReference>
<gene>
    <name evidence="2" type="ORF">RDB_LOCUS87676</name>
</gene>
<protein>
    <recommendedName>
        <fullName evidence="1">FIST domain-containing protein</fullName>
    </recommendedName>
</protein>
<name>A0A8H3H4S5_9AGAM</name>
<organism evidence="2 3">
    <name type="scientific">Rhizoctonia solani</name>
    <dbReference type="NCBI Taxonomy" id="456999"/>
    <lineage>
        <taxon>Eukaryota</taxon>
        <taxon>Fungi</taxon>
        <taxon>Dikarya</taxon>
        <taxon>Basidiomycota</taxon>
        <taxon>Agaricomycotina</taxon>
        <taxon>Agaricomycetes</taxon>
        <taxon>Cantharellales</taxon>
        <taxon>Ceratobasidiaceae</taxon>
        <taxon>Rhizoctonia</taxon>
    </lineage>
</organism>
<reference evidence="2" key="1">
    <citation type="submission" date="2021-01" db="EMBL/GenBank/DDBJ databases">
        <authorList>
            <person name="Kaushik A."/>
        </authorList>
    </citation>
    <scope>NUCLEOTIDE SEQUENCE</scope>
    <source>
        <strain evidence="2">AG6-10EEA</strain>
    </source>
</reference>
<dbReference type="Proteomes" id="UP000663853">
    <property type="component" value="Unassembled WGS sequence"/>
</dbReference>
<dbReference type="InterPro" id="IPR013702">
    <property type="entry name" value="FIST_domain_N"/>
</dbReference>
<proteinExistence type="predicted"/>
<feature type="domain" description="FIST" evidence="1">
    <location>
        <begin position="40"/>
        <end position="250"/>
    </location>
</feature>
<sequence>MALPTLRTYIAPTTQSLLRHLGHTLTISTNTVNLFALSAHADDLQDAVAQLTAIPNAIGALTASPFKGVQLSIASYPKESCFPFRSTIPGRPEAEVGRIRTYRPPSREEKASETRLDNMLASGSVDWNDALSESGPLELPSDLQRIRDKSSVSSFFYLSDGKPEGLFDSLHRHFPAASQLGLIGSSTPFITGRPFTLFKGTSIFSDGAVGVALLDPNPPSTTISFDSIHAVSEPMEVTRAQTNLIETLNDGNPVESLMTAMKTSGTIGKDQDIYLGVIEGPTSPNPKARDSRIRTYAYSRVYRITAGGPSRGALLLDATEGPQAGTKVQFATTPSSQKSSKTFTISDQASPTISLDILAESHMQASPTGSDVRVGDNLFAGSSENGFALGSGRERPWICSIPGTTVQWVQ</sequence>
<evidence type="ECO:0000313" key="2">
    <source>
        <dbReference type="EMBL" id="CAE6480371.1"/>
    </source>
</evidence>
<dbReference type="AlphaFoldDB" id="A0A8H3H4S5"/>